<evidence type="ECO:0000256" key="8">
    <source>
        <dbReference type="SAM" id="Phobius"/>
    </source>
</evidence>
<gene>
    <name evidence="9" type="ORF">BVG16_04670</name>
</gene>
<dbReference type="PANTHER" id="PTHR34975:SF2">
    <property type="entry name" value="SPORE GERMINATION PROTEIN A2"/>
    <property type="match status" value="1"/>
</dbReference>
<evidence type="ECO:0000313" key="10">
    <source>
        <dbReference type="Proteomes" id="UP000190188"/>
    </source>
</evidence>
<evidence type="ECO:0000256" key="4">
    <source>
        <dbReference type="ARBA" id="ARBA00022544"/>
    </source>
</evidence>
<keyword evidence="3" id="KW-0813">Transport</keyword>
<feature type="transmembrane region" description="Helical" evidence="8">
    <location>
        <begin position="271"/>
        <end position="293"/>
    </location>
</feature>
<keyword evidence="6 8" id="KW-1133">Transmembrane helix</keyword>
<evidence type="ECO:0000256" key="3">
    <source>
        <dbReference type="ARBA" id="ARBA00022448"/>
    </source>
</evidence>
<accession>A0A1T2XJQ5</accession>
<dbReference type="RefSeq" id="WP_078497394.1">
    <property type="nucleotide sequence ID" value="NZ_MSZX01000002.1"/>
</dbReference>
<dbReference type="InterPro" id="IPR004761">
    <property type="entry name" value="Spore_GerAB"/>
</dbReference>
<evidence type="ECO:0000313" key="9">
    <source>
        <dbReference type="EMBL" id="OPA80048.1"/>
    </source>
</evidence>
<sequence length="370" mass="42748">MNTKTKTKQQITFMQYVFLIHGMQVGIGFLTLPRELSLIAGTDGWISIIIGWLSAVIASIFIIQIMKKHPDATLPDLFKIYFGTWIGKLGTMFVVLYFMSVSFLILFSALTIIKVWLLPKTPLVILTVLILIPTYQLIRYGIRSLGRYAEIIFYISIWMIVVLTIPLNDSHWHYLRPVLKEGWYPVLLGVRTTIFSYLGFEIAFWMYPYLKSKQLATRGIILANTLTMTINLIVTIVCFVFFSQQEIVKYNWPTLSLLKVIEPNFLNRWDVIFLSSYVLIISVTWIISIFIVIQNTSNLIGNPKLEPYLLIIFIVLLITAAAFIVWTQSRLTRLTDMLTSCGLILSYAFPVVLWMYTTLFDRIFPRRTSS</sequence>
<dbReference type="STRING" id="1324314.BVG16_04670"/>
<feature type="transmembrane region" description="Helical" evidence="8">
    <location>
        <begin position="123"/>
        <end position="142"/>
    </location>
</feature>
<organism evidence="9 10">
    <name type="scientific">Paenibacillus selenitireducens</name>
    <dbReference type="NCBI Taxonomy" id="1324314"/>
    <lineage>
        <taxon>Bacteria</taxon>
        <taxon>Bacillati</taxon>
        <taxon>Bacillota</taxon>
        <taxon>Bacilli</taxon>
        <taxon>Bacillales</taxon>
        <taxon>Paenibacillaceae</taxon>
        <taxon>Paenibacillus</taxon>
    </lineage>
</organism>
<evidence type="ECO:0000256" key="7">
    <source>
        <dbReference type="ARBA" id="ARBA00023136"/>
    </source>
</evidence>
<evidence type="ECO:0000256" key="2">
    <source>
        <dbReference type="ARBA" id="ARBA00007998"/>
    </source>
</evidence>
<feature type="transmembrane region" description="Helical" evidence="8">
    <location>
        <begin position="219"/>
        <end position="242"/>
    </location>
</feature>
<evidence type="ECO:0000256" key="5">
    <source>
        <dbReference type="ARBA" id="ARBA00022692"/>
    </source>
</evidence>
<dbReference type="GO" id="GO:0009847">
    <property type="term" value="P:spore germination"/>
    <property type="evidence" value="ECO:0007669"/>
    <property type="project" value="InterPro"/>
</dbReference>
<dbReference type="OrthoDB" id="2380120at2"/>
<comment type="caution">
    <text evidence="9">The sequence shown here is derived from an EMBL/GenBank/DDBJ whole genome shotgun (WGS) entry which is preliminary data.</text>
</comment>
<comment type="subcellular location">
    <subcellularLocation>
        <location evidence="1">Membrane</location>
        <topology evidence="1">Multi-pass membrane protein</topology>
    </subcellularLocation>
</comment>
<feature type="transmembrane region" description="Helical" evidence="8">
    <location>
        <begin position="151"/>
        <end position="168"/>
    </location>
</feature>
<keyword evidence="5 8" id="KW-0812">Transmembrane</keyword>
<dbReference type="Proteomes" id="UP000190188">
    <property type="component" value="Unassembled WGS sequence"/>
</dbReference>
<dbReference type="Pfam" id="PF03845">
    <property type="entry name" value="Spore_permease"/>
    <property type="match status" value="1"/>
</dbReference>
<evidence type="ECO:0000256" key="1">
    <source>
        <dbReference type="ARBA" id="ARBA00004141"/>
    </source>
</evidence>
<dbReference type="NCBIfam" id="TIGR00912">
    <property type="entry name" value="2A0309"/>
    <property type="match status" value="1"/>
</dbReference>
<keyword evidence="10" id="KW-1185">Reference proteome</keyword>
<proteinExistence type="inferred from homology"/>
<protein>
    <submittedName>
        <fullName evidence="9">Uncharacterized protein</fullName>
    </submittedName>
</protein>
<dbReference type="PANTHER" id="PTHR34975">
    <property type="entry name" value="SPORE GERMINATION PROTEIN A2"/>
    <property type="match status" value="1"/>
</dbReference>
<feature type="transmembrane region" description="Helical" evidence="8">
    <location>
        <begin position="44"/>
        <end position="63"/>
    </location>
</feature>
<dbReference type="AlphaFoldDB" id="A0A1T2XJQ5"/>
<dbReference type="EMBL" id="MSZX01000002">
    <property type="protein sequence ID" value="OPA80048.1"/>
    <property type="molecule type" value="Genomic_DNA"/>
</dbReference>
<evidence type="ECO:0000256" key="6">
    <source>
        <dbReference type="ARBA" id="ARBA00022989"/>
    </source>
</evidence>
<feature type="transmembrane region" description="Helical" evidence="8">
    <location>
        <begin position="305"/>
        <end position="325"/>
    </location>
</feature>
<dbReference type="GO" id="GO:0016020">
    <property type="term" value="C:membrane"/>
    <property type="evidence" value="ECO:0007669"/>
    <property type="project" value="UniProtKB-SubCell"/>
</dbReference>
<feature type="transmembrane region" description="Helical" evidence="8">
    <location>
        <begin position="188"/>
        <end position="207"/>
    </location>
</feature>
<reference evidence="9 10" key="1">
    <citation type="submission" date="2017-01" db="EMBL/GenBank/DDBJ databases">
        <title>Genome analysis of Paenibacillus selenitrireducens ES3-24.</title>
        <authorList>
            <person name="Xu D."/>
            <person name="Yao R."/>
            <person name="Zheng S."/>
        </authorList>
    </citation>
    <scope>NUCLEOTIDE SEQUENCE [LARGE SCALE GENOMIC DNA]</scope>
    <source>
        <strain evidence="9 10">ES3-24</strain>
    </source>
</reference>
<comment type="similarity">
    <text evidence="2">Belongs to the amino acid-polyamine-organocation (APC) superfamily. Spore germination protein (SGP) (TC 2.A.3.9) family.</text>
</comment>
<keyword evidence="4" id="KW-0309">Germination</keyword>
<name>A0A1T2XJQ5_9BACL</name>
<feature type="transmembrane region" description="Helical" evidence="8">
    <location>
        <begin position="337"/>
        <end position="357"/>
    </location>
</feature>
<dbReference type="Gene3D" id="1.20.1740.10">
    <property type="entry name" value="Amino acid/polyamine transporter I"/>
    <property type="match status" value="1"/>
</dbReference>
<keyword evidence="7 8" id="KW-0472">Membrane</keyword>
<feature type="transmembrane region" description="Helical" evidence="8">
    <location>
        <begin position="12"/>
        <end position="32"/>
    </location>
</feature>